<dbReference type="PANTHER" id="PTHR11895:SF151">
    <property type="entry name" value="GLUTAMYL-TRNA(GLN) AMIDOTRANSFERASE SUBUNIT A"/>
    <property type="match status" value="1"/>
</dbReference>
<gene>
    <name evidence="2" type="ORF">KO508_00945</name>
</gene>
<accession>A0ABS6A5P2</accession>
<dbReference type="RefSeq" id="WP_216006483.1">
    <property type="nucleotide sequence ID" value="NZ_JAHKPV010000001.1"/>
</dbReference>
<comment type="caution">
    <text evidence="2">The sequence shown here is derived from an EMBL/GenBank/DDBJ whole genome shotgun (WGS) entry which is preliminary data.</text>
</comment>
<organism evidence="2 3">
    <name type="scientific">Marinobacter salexigens</name>
    <dbReference type="NCBI Taxonomy" id="1925763"/>
    <lineage>
        <taxon>Bacteria</taxon>
        <taxon>Pseudomonadati</taxon>
        <taxon>Pseudomonadota</taxon>
        <taxon>Gammaproteobacteria</taxon>
        <taxon>Pseudomonadales</taxon>
        <taxon>Marinobacteraceae</taxon>
        <taxon>Marinobacter</taxon>
    </lineage>
</organism>
<keyword evidence="3" id="KW-1185">Reference proteome</keyword>
<dbReference type="InterPro" id="IPR000120">
    <property type="entry name" value="Amidase"/>
</dbReference>
<feature type="domain" description="Amidase" evidence="1">
    <location>
        <begin position="39"/>
        <end position="445"/>
    </location>
</feature>
<dbReference type="InterPro" id="IPR023631">
    <property type="entry name" value="Amidase_dom"/>
</dbReference>
<dbReference type="EMBL" id="JAHKPV010000001">
    <property type="protein sequence ID" value="MBU2872558.1"/>
    <property type="molecule type" value="Genomic_DNA"/>
</dbReference>
<reference evidence="2 3" key="1">
    <citation type="submission" date="2021-05" db="EMBL/GenBank/DDBJ databases">
        <title>Draft genomes of bacteria isolated from model marine particles.</title>
        <authorList>
            <person name="Datta M.S."/>
            <person name="Schwartzman J.A."/>
            <person name="Enke T.N."/>
            <person name="Saavedra J."/>
            <person name="Cermak N."/>
            <person name="Cordero O.X."/>
        </authorList>
    </citation>
    <scope>NUCLEOTIDE SEQUENCE [LARGE SCALE GENOMIC DNA]</scope>
    <source>
        <strain evidence="2 3">D2M19</strain>
    </source>
</reference>
<name>A0ABS6A5P2_9GAMM</name>
<dbReference type="PANTHER" id="PTHR11895">
    <property type="entry name" value="TRANSAMIDASE"/>
    <property type="match status" value="1"/>
</dbReference>
<protein>
    <submittedName>
        <fullName evidence="2">Amidase</fullName>
    </submittedName>
</protein>
<dbReference type="Pfam" id="PF01425">
    <property type="entry name" value="Amidase"/>
    <property type="match status" value="1"/>
</dbReference>
<proteinExistence type="predicted"/>
<evidence type="ECO:0000313" key="2">
    <source>
        <dbReference type="EMBL" id="MBU2872558.1"/>
    </source>
</evidence>
<dbReference type="Proteomes" id="UP000753376">
    <property type="component" value="Unassembled WGS sequence"/>
</dbReference>
<evidence type="ECO:0000259" key="1">
    <source>
        <dbReference type="Pfam" id="PF01425"/>
    </source>
</evidence>
<evidence type="ECO:0000313" key="3">
    <source>
        <dbReference type="Proteomes" id="UP000753376"/>
    </source>
</evidence>
<sequence length="460" mass="50081">MDTELTKNKSNRNNENKMLTFYDHVPRFLEGSDSPRAYLERCINTIIKREAEVQAFVSMNLVRARADADASTMRYAAGKPLSLVDGMPIGVKDLFETEDLPTEVGSPLFKGKCTDRDAAVVQGLREAGAIILGKTVTAEFGFYSPGPTRNPLDITRTPGGSSSGSGAAVGAGMVPVAIGTQVVGSLIRPSSFNGNFGFKPTFGAINSSGAHSNLSQSVLGMHAGSLTDAWIASFEAARFAGGDPGHPGLYGIDEPMMSTKPKALARIETAGWQKCSPEVRELFERLVKRIEEKGVNITDRFCDINVESFESSVEPALDITNDICGYEFRWPLSSYQRRGPNAISSNIAQRLERWKSIENETYRNLLQQREKIRSQHERLKDSVTALITLSATGAAPKGLEYTGDPIFAVTSSILGAPAISLPLLEVDGMPLGIQIIGYKHRDAELFGIARWIMSIFDHKV</sequence>